<dbReference type="AlphaFoldDB" id="A0A822XLK2"/>
<keyword evidence="3" id="KW-1185">Reference proteome</keyword>
<evidence type="ECO:0000259" key="1">
    <source>
        <dbReference type="Pfam" id="PF13966"/>
    </source>
</evidence>
<protein>
    <recommendedName>
        <fullName evidence="1">Reverse transcriptase zinc-binding domain-containing protein</fullName>
    </recommendedName>
</protein>
<dbReference type="InterPro" id="IPR026960">
    <property type="entry name" value="RVT-Znf"/>
</dbReference>
<feature type="domain" description="Reverse transcriptase zinc-binding" evidence="1">
    <location>
        <begin position="16"/>
        <end position="89"/>
    </location>
</feature>
<dbReference type="Proteomes" id="UP000607653">
    <property type="component" value="Unassembled WGS sequence"/>
</dbReference>
<gene>
    <name evidence="2" type="ORF">HUJ06_021524</name>
</gene>
<comment type="caution">
    <text evidence="2">The sequence shown here is derived from an EMBL/GenBank/DDBJ whole genome shotgun (WGS) entry which is preliminary data.</text>
</comment>
<evidence type="ECO:0000313" key="3">
    <source>
        <dbReference type="Proteomes" id="UP000607653"/>
    </source>
</evidence>
<name>A0A822XLK2_NELNU</name>
<dbReference type="Pfam" id="PF13966">
    <property type="entry name" value="zf-RVT"/>
    <property type="match status" value="1"/>
</dbReference>
<organism evidence="2 3">
    <name type="scientific">Nelumbo nucifera</name>
    <name type="common">Sacred lotus</name>
    <dbReference type="NCBI Taxonomy" id="4432"/>
    <lineage>
        <taxon>Eukaryota</taxon>
        <taxon>Viridiplantae</taxon>
        <taxon>Streptophyta</taxon>
        <taxon>Embryophyta</taxon>
        <taxon>Tracheophyta</taxon>
        <taxon>Spermatophyta</taxon>
        <taxon>Magnoliopsida</taxon>
        <taxon>Proteales</taxon>
        <taxon>Nelumbonaceae</taxon>
        <taxon>Nelumbo</taxon>
    </lineage>
</organism>
<evidence type="ECO:0000313" key="2">
    <source>
        <dbReference type="EMBL" id="DAD20061.1"/>
    </source>
</evidence>
<proteinExistence type="predicted"/>
<accession>A0A822XLK2</accession>
<reference evidence="2 3" key="1">
    <citation type="journal article" date="2020" name="Mol. Biol. Evol.">
        <title>Distinct Expression and Methylation Patterns for Genes with Different Fates following a Single Whole-Genome Duplication in Flowering Plants.</title>
        <authorList>
            <person name="Shi T."/>
            <person name="Rahmani R.S."/>
            <person name="Gugger P.F."/>
            <person name="Wang M."/>
            <person name="Li H."/>
            <person name="Zhang Y."/>
            <person name="Li Z."/>
            <person name="Wang Q."/>
            <person name="Van de Peer Y."/>
            <person name="Marchal K."/>
            <person name="Chen J."/>
        </authorList>
    </citation>
    <scope>NUCLEOTIDE SEQUENCE [LARGE SCALE GENOMIC DNA]</scope>
    <source>
        <tissue evidence="2">Leaf</tissue>
    </source>
</reference>
<dbReference type="EMBL" id="DUZY01000001">
    <property type="protein sequence ID" value="DAD20061.1"/>
    <property type="molecule type" value="Genomic_DNA"/>
</dbReference>
<sequence>MKSMNEIFSAKKFCGSLWENQQLDLLAGVKWDKYIWKLKIPSKFKLFSWRLLRNFVLCRSDLVARGITNQSICIVCESEPEEVNHLFFSPVPLPKPSSLLVPSQLISLKI</sequence>